<reference evidence="1" key="1">
    <citation type="submission" date="2023-05" db="EMBL/GenBank/DDBJ databases">
        <authorList>
            <person name="Stuckert A."/>
        </authorList>
    </citation>
    <scope>NUCLEOTIDE SEQUENCE</scope>
</reference>
<gene>
    <name evidence="1" type="ORF">SPARVUS_LOCUS2300529</name>
</gene>
<comment type="caution">
    <text evidence="1">The sequence shown here is derived from an EMBL/GenBank/DDBJ whole genome shotgun (WGS) entry which is preliminary data.</text>
</comment>
<dbReference type="Proteomes" id="UP001162483">
    <property type="component" value="Unassembled WGS sequence"/>
</dbReference>
<organism evidence="1 2">
    <name type="scientific">Staurois parvus</name>
    <dbReference type="NCBI Taxonomy" id="386267"/>
    <lineage>
        <taxon>Eukaryota</taxon>
        <taxon>Metazoa</taxon>
        <taxon>Chordata</taxon>
        <taxon>Craniata</taxon>
        <taxon>Vertebrata</taxon>
        <taxon>Euteleostomi</taxon>
        <taxon>Amphibia</taxon>
        <taxon>Batrachia</taxon>
        <taxon>Anura</taxon>
        <taxon>Neobatrachia</taxon>
        <taxon>Ranoidea</taxon>
        <taxon>Ranidae</taxon>
        <taxon>Staurois</taxon>
    </lineage>
</organism>
<accession>A0ABN9B7H2</accession>
<evidence type="ECO:0000313" key="1">
    <source>
        <dbReference type="EMBL" id="CAI9543532.1"/>
    </source>
</evidence>
<sequence length="52" mass="5751">MVSPPLVATKCLSDSRAQVAGIKLPVYEKGLCFLFSLGNHLYNTQNFCKCLM</sequence>
<proteinExistence type="predicted"/>
<dbReference type="EMBL" id="CATNWA010002679">
    <property type="protein sequence ID" value="CAI9543532.1"/>
    <property type="molecule type" value="Genomic_DNA"/>
</dbReference>
<evidence type="ECO:0000313" key="2">
    <source>
        <dbReference type="Proteomes" id="UP001162483"/>
    </source>
</evidence>
<protein>
    <submittedName>
        <fullName evidence="1">Uncharacterized protein</fullName>
    </submittedName>
</protein>
<keyword evidence="2" id="KW-1185">Reference proteome</keyword>
<name>A0ABN9B7H2_9NEOB</name>